<keyword evidence="7" id="KW-0472">Membrane</keyword>
<dbReference type="InterPro" id="IPR000531">
    <property type="entry name" value="Beta-barrel_TonB"/>
</dbReference>
<dbReference type="PANTHER" id="PTHR30069:SF29">
    <property type="entry name" value="HEMOGLOBIN AND HEMOGLOBIN-HAPTOGLOBIN-BINDING PROTEIN 1-RELATED"/>
    <property type="match status" value="1"/>
</dbReference>
<sequence length="748" mass="83669">MRPFFIMCTLLLFHTAKAQVMVSGKIKDNRGRPVLAASISLKDTYDGAVADSAGTYHFTTTEKGNFVLMVTCAGYKTVEQNVTIAATALTIDFVLKEELNELKAVTVTAGSFAAGDNKRAATVLTSLDVVTVGGGNADITAAVKTLPGAQQIGEREGLFVRGGTGSETKQFIDGTLVNNPFYTSVPDIAGRGRFSPFLFKGTVFSTGGYSALYGQALSSALILESIDLPEQSTASLSISPIILGGGLQQLNSKKTSSWGVNYNYVNLVGYFKIVKQTPDYFKMPQFHNADANFRFKTKRGGMVKYYTTFAHSDLGLRRPDIDSLSLKAAFGLKNLNWYNNLSWRENLGNGWKMNLGAGFSTNTDDLTQELQDQQNKPAKIDDQFWSFGKNFVIKNRQELSQVRAVFDKKLFGISTIRFGGEYMYGTYNTNFNDSFVSNLHDNYAAVFAETDIYITNDLAAKVGGRFEHSSIINKANIAPRISLAYKVGKGGQFSAAYGIFYQKPEYNELVYTTALGYTKATHYILNYQKTTNDRIFRIEGFYKQYANLVKYQPVSYFFNMYTNVGDGYAKGIELFFRDKKTIKNLDYWVSYSYLDTKRQFMRYPQQLQPDFAANHTASLVVKRFVIDWKTGFNFTYSYATGRPYYNFQYNPAGNKFVIADQGKTKDYHNLGFSMNYVPSIGKTKPKVFWVLVASITNVLGANQVYGYNYSLDGSNKVPITPPAKRFFFVGAFFSWGVDRTQDAINNNL</sequence>
<dbReference type="InterPro" id="IPR039426">
    <property type="entry name" value="TonB-dep_rcpt-like"/>
</dbReference>
<dbReference type="InterPro" id="IPR036942">
    <property type="entry name" value="Beta-barrel_TonB_sf"/>
</dbReference>
<comment type="subcellular location">
    <subcellularLocation>
        <location evidence="1">Cell outer membrane</location>
        <topology evidence="1">Multi-pass membrane protein</topology>
    </subcellularLocation>
</comment>
<evidence type="ECO:0000313" key="12">
    <source>
        <dbReference type="EMBL" id="MBG9375833.1"/>
    </source>
</evidence>
<protein>
    <submittedName>
        <fullName evidence="12">TonB-dependent receptor</fullName>
    </submittedName>
</protein>
<evidence type="ECO:0000256" key="9">
    <source>
        <dbReference type="ARBA" id="ARBA00023237"/>
    </source>
</evidence>
<dbReference type="GO" id="GO:0009279">
    <property type="term" value="C:cell outer membrane"/>
    <property type="evidence" value="ECO:0007669"/>
    <property type="project" value="UniProtKB-SubCell"/>
</dbReference>
<keyword evidence="3" id="KW-1134">Transmembrane beta strand</keyword>
<keyword evidence="4" id="KW-0812">Transmembrane</keyword>
<dbReference type="GO" id="GO:0015344">
    <property type="term" value="F:siderophore uptake transmembrane transporter activity"/>
    <property type="evidence" value="ECO:0007669"/>
    <property type="project" value="TreeGrafter"/>
</dbReference>
<reference evidence="12" key="1">
    <citation type="submission" date="2020-11" db="EMBL/GenBank/DDBJ databases">
        <title>Bacterial whole genome sequence for Panacibacter sp. DH6.</title>
        <authorList>
            <person name="Le V."/>
            <person name="Ko S."/>
            <person name="Ahn C.-Y."/>
            <person name="Oh H.-M."/>
        </authorList>
    </citation>
    <scope>NUCLEOTIDE SEQUENCE</scope>
    <source>
        <strain evidence="12">DH6</strain>
    </source>
</reference>
<evidence type="ECO:0000256" key="4">
    <source>
        <dbReference type="ARBA" id="ARBA00022692"/>
    </source>
</evidence>
<keyword evidence="2" id="KW-0813">Transport</keyword>
<accession>A0A931E6A0</accession>
<keyword evidence="5 10" id="KW-0732">Signal</keyword>
<evidence type="ECO:0000256" key="6">
    <source>
        <dbReference type="ARBA" id="ARBA00023077"/>
    </source>
</evidence>
<dbReference type="SUPFAM" id="SSF56935">
    <property type="entry name" value="Porins"/>
    <property type="match status" value="1"/>
</dbReference>
<evidence type="ECO:0000256" key="5">
    <source>
        <dbReference type="ARBA" id="ARBA00022729"/>
    </source>
</evidence>
<evidence type="ECO:0000256" key="7">
    <source>
        <dbReference type="ARBA" id="ARBA00023136"/>
    </source>
</evidence>
<evidence type="ECO:0000256" key="8">
    <source>
        <dbReference type="ARBA" id="ARBA00023170"/>
    </source>
</evidence>
<keyword evidence="9" id="KW-0998">Cell outer membrane</keyword>
<dbReference type="InterPro" id="IPR008969">
    <property type="entry name" value="CarboxyPept-like_regulatory"/>
</dbReference>
<evidence type="ECO:0000256" key="1">
    <source>
        <dbReference type="ARBA" id="ARBA00004571"/>
    </source>
</evidence>
<evidence type="ECO:0000256" key="10">
    <source>
        <dbReference type="SAM" id="SignalP"/>
    </source>
</evidence>
<dbReference type="Pfam" id="PF00593">
    <property type="entry name" value="TonB_dep_Rec_b-barrel"/>
    <property type="match status" value="1"/>
</dbReference>
<evidence type="ECO:0000256" key="2">
    <source>
        <dbReference type="ARBA" id="ARBA00022448"/>
    </source>
</evidence>
<name>A0A931E6A0_9BACT</name>
<dbReference type="Gene3D" id="2.60.40.1120">
    <property type="entry name" value="Carboxypeptidase-like, regulatory domain"/>
    <property type="match status" value="1"/>
</dbReference>
<dbReference type="GO" id="GO:0044718">
    <property type="term" value="P:siderophore transmembrane transport"/>
    <property type="evidence" value="ECO:0007669"/>
    <property type="project" value="TreeGrafter"/>
</dbReference>
<dbReference type="EMBL" id="JADWYR010000001">
    <property type="protein sequence ID" value="MBG9375833.1"/>
    <property type="molecule type" value="Genomic_DNA"/>
</dbReference>
<evidence type="ECO:0000256" key="3">
    <source>
        <dbReference type="ARBA" id="ARBA00022452"/>
    </source>
</evidence>
<evidence type="ECO:0000313" key="13">
    <source>
        <dbReference type="Proteomes" id="UP000628448"/>
    </source>
</evidence>
<dbReference type="AlphaFoldDB" id="A0A931E6A0"/>
<dbReference type="Pfam" id="PF13715">
    <property type="entry name" value="CarbopepD_reg_2"/>
    <property type="match status" value="1"/>
</dbReference>
<comment type="caution">
    <text evidence="12">The sequence shown here is derived from an EMBL/GenBank/DDBJ whole genome shotgun (WGS) entry which is preliminary data.</text>
</comment>
<evidence type="ECO:0000259" key="11">
    <source>
        <dbReference type="Pfam" id="PF00593"/>
    </source>
</evidence>
<organism evidence="12 13">
    <name type="scientific">Panacibacter microcysteis</name>
    <dbReference type="NCBI Taxonomy" id="2793269"/>
    <lineage>
        <taxon>Bacteria</taxon>
        <taxon>Pseudomonadati</taxon>
        <taxon>Bacteroidota</taxon>
        <taxon>Chitinophagia</taxon>
        <taxon>Chitinophagales</taxon>
        <taxon>Chitinophagaceae</taxon>
        <taxon>Panacibacter</taxon>
    </lineage>
</organism>
<dbReference type="PANTHER" id="PTHR30069">
    <property type="entry name" value="TONB-DEPENDENT OUTER MEMBRANE RECEPTOR"/>
    <property type="match status" value="1"/>
</dbReference>
<gene>
    <name evidence="12" type="ORF">I5907_06275</name>
</gene>
<proteinExistence type="predicted"/>
<feature type="domain" description="TonB-dependent receptor-like beta-barrel" evidence="11">
    <location>
        <begin position="329"/>
        <end position="677"/>
    </location>
</feature>
<keyword evidence="13" id="KW-1185">Reference proteome</keyword>
<keyword evidence="8 12" id="KW-0675">Receptor</keyword>
<dbReference type="Gene3D" id="2.40.170.20">
    <property type="entry name" value="TonB-dependent receptor, beta-barrel domain"/>
    <property type="match status" value="1"/>
</dbReference>
<dbReference type="SUPFAM" id="SSF49464">
    <property type="entry name" value="Carboxypeptidase regulatory domain-like"/>
    <property type="match status" value="1"/>
</dbReference>
<dbReference type="RefSeq" id="WP_196989861.1">
    <property type="nucleotide sequence ID" value="NZ_JADWYR010000001.1"/>
</dbReference>
<feature type="chain" id="PRO_5036884155" evidence="10">
    <location>
        <begin position="19"/>
        <end position="748"/>
    </location>
</feature>
<dbReference type="Proteomes" id="UP000628448">
    <property type="component" value="Unassembled WGS sequence"/>
</dbReference>
<keyword evidence="6" id="KW-0798">TonB box</keyword>
<feature type="signal peptide" evidence="10">
    <location>
        <begin position="1"/>
        <end position="18"/>
    </location>
</feature>